<evidence type="ECO:0000256" key="5">
    <source>
        <dbReference type="ARBA" id="ARBA00023098"/>
    </source>
</evidence>
<keyword evidence="2 8" id="KW-0732">Signal</keyword>
<dbReference type="PANTHER" id="PTHR11005">
    <property type="entry name" value="LYSOSOMAL ACID LIPASE-RELATED"/>
    <property type="match status" value="1"/>
</dbReference>
<dbReference type="GO" id="GO:0016042">
    <property type="term" value="P:lipid catabolic process"/>
    <property type="evidence" value="ECO:0007669"/>
    <property type="project" value="UniProtKB-KW"/>
</dbReference>
<name>A0A8J9UA63_9NEOP</name>
<dbReference type="AlphaFoldDB" id="A0A8J9UA63"/>
<reference evidence="10" key="1">
    <citation type="submission" date="2021-12" db="EMBL/GenBank/DDBJ databases">
        <authorList>
            <person name="Martin H S."/>
        </authorList>
    </citation>
    <scope>NUCLEOTIDE SEQUENCE</scope>
</reference>
<proteinExistence type="inferred from homology"/>
<dbReference type="Gene3D" id="3.40.50.1820">
    <property type="entry name" value="alpha/beta hydrolase"/>
    <property type="match status" value="1"/>
</dbReference>
<keyword evidence="5" id="KW-0443">Lipid metabolism</keyword>
<feature type="active site" description="Charge relay system" evidence="7">
    <location>
        <position position="367"/>
    </location>
</feature>
<feature type="active site" description="Charge relay system" evidence="7">
    <location>
        <position position="336"/>
    </location>
</feature>
<evidence type="ECO:0000256" key="1">
    <source>
        <dbReference type="ARBA" id="ARBA00010701"/>
    </source>
</evidence>
<protein>
    <recommendedName>
        <fullName evidence="9">AB hydrolase-1 domain-containing protein</fullName>
    </recommendedName>
</protein>
<dbReference type="InterPro" id="IPR000073">
    <property type="entry name" value="AB_hydrolase_1"/>
</dbReference>
<dbReference type="SUPFAM" id="SSF53474">
    <property type="entry name" value="alpha/beta-Hydrolases"/>
    <property type="match status" value="1"/>
</dbReference>
<feature type="active site" description="Nucleophile" evidence="7">
    <location>
        <position position="162"/>
    </location>
</feature>
<dbReference type="GO" id="GO:0016788">
    <property type="term" value="F:hydrolase activity, acting on ester bonds"/>
    <property type="evidence" value="ECO:0007669"/>
    <property type="project" value="InterPro"/>
</dbReference>
<accession>A0A8J9UA63</accession>
<evidence type="ECO:0000256" key="3">
    <source>
        <dbReference type="ARBA" id="ARBA00022801"/>
    </source>
</evidence>
<dbReference type="EMBL" id="OV170230">
    <property type="protein sequence ID" value="CAH0715864.1"/>
    <property type="molecule type" value="Genomic_DNA"/>
</dbReference>
<gene>
    <name evidence="10" type="ORF">BINO364_LOCUS2730</name>
</gene>
<evidence type="ECO:0000313" key="10">
    <source>
        <dbReference type="EMBL" id="CAH0715864.1"/>
    </source>
</evidence>
<evidence type="ECO:0000259" key="9">
    <source>
        <dbReference type="Pfam" id="PF00561"/>
    </source>
</evidence>
<evidence type="ECO:0000256" key="7">
    <source>
        <dbReference type="PIRSR" id="PIRSR000862-1"/>
    </source>
</evidence>
<dbReference type="InterPro" id="IPR029058">
    <property type="entry name" value="AB_hydrolase_fold"/>
</dbReference>
<keyword evidence="11" id="KW-1185">Reference proteome</keyword>
<keyword evidence="6" id="KW-0325">Glycoprotein</keyword>
<keyword evidence="3" id="KW-0378">Hydrolase</keyword>
<dbReference type="Proteomes" id="UP000838878">
    <property type="component" value="Chromosome 10"/>
</dbReference>
<dbReference type="Pfam" id="PF00561">
    <property type="entry name" value="Abhydrolase_1"/>
    <property type="match status" value="1"/>
</dbReference>
<dbReference type="InterPro" id="IPR025483">
    <property type="entry name" value="Lipase_euk"/>
</dbReference>
<keyword evidence="4" id="KW-0442">Lipid degradation</keyword>
<feature type="signal peptide" evidence="8">
    <location>
        <begin position="1"/>
        <end position="20"/>
    </location>
</feature>
<organism evidence="10 11">
    <name type="scientific">Brenthis ino</name>
    <name type="common">lesser marbled fritillary</name>
    <dbReference type="NCBI Taxonomy" id="405034"/>
    <lineage>
        <taxon>Eukaryota</taxon>
        <taxon>Metazoa</taxon>
        <taxon>Ecdysozoa</taxon>
        <taxon>Arthropoda</taxon>
        <taxon>Hexapoda</taxon>
        <taxon>Insecta</taxon>
        <taxon>Pterygota</taxon>
        <taxon>Neoptera</taxon>
        <taxon>Endopterygota</taxon>
        <taxon>Lepidoptera</taxon>
        <taxon>Glossata</taxon>
        <taxon>Ditrysia</taxon>
        <taxon>Papilionoidea</taxon>
        <taxon>Nymphalidae</taxon>
        <taxon>Heliconiinae</taxon>
        <taxon>Argynnini</taxon>
        <taxon>Brenthis</taxon>
    </lineage>
</organism>
<feature type="non-terminal residue" evidence="10">
    <location>
        <position position="395"/>
    </location>
</feature>
<evidence type="ECO:0000313" key="11">
    <source>
        <dbReference type="Proteomes" id="UP000838878"/>
    </source>
</evidence>
<dbReference type="FunFam" id="3.40.50.1820:FF:000057">
    <property type="entry name" value="Lipase"/>
    <property type="match status" value="1"/>
</dbReference>
<feature type="chain" id="PRO_5035447160" description="AB hydrolase-1 domain-containing protein" evidence="8">
    <location>
        <begin position="21"/>
        <end position="395"/>
    </location>
</feature>
<evidence type="ECO:0000256" key="2">
    <source>
        <dbReference type="ARBA" id="ARBA00022729"/>
    </source>
</evidence>
<evidence type="ECO:0000256" key="6">
    <source>
        <dbReference type="ARBA" id="ARBA00023180"/>
    </source>
</evidence>
<evidence type="ECO:0000256" key="8">
    <source>
        <dbReference type="SAM" id="SignalP"/>
    </source>
</evidence>
<feature type="domain" description="AB hydrolase-1" evidence="9">
    <location>
        <begin position="68"/>
        <end position="192"/>
    </location>
</feature>
<sequence>MLCGVKAFVILVLKYELISALVQTLPEGAKQNFTGLATKHGYPPIEYKVITEDSHILTLHRLTGKSRYPVLLMHGILGTSDDYILRGETSLGITLARDGYDVWFGNSRGNRYSREHVYLNPDRNDSYWDFSFHEMGYYDLPAIIDTILNETGAPSVTAIGHSQGNTMFYVLGSTRREYNSKINVMIALAPISYLHHSIIVSPLIPISPLIEAIVNELKITEVLGYNSSVINKILRRVCPTGDIGYTICVLGIIFPIVGYDPEELEESFVPTFIEHYPAGASAKDFLHFLQVGRNKNFARYDYGTQMNQAVYNSTNPPIYDLGKVTMPIALLAGENDFLSSLEDVAILRKQLPNVVYYLVNPRSQMNHLDYIWGRRMKDYLFPFIYRMLERYNGFD</sequence>
<dbReference type="PIRSF" id="PIRSF000862">
    <property type="entry name" value="Steryl_ester_lip"/>
    <property type="match status" value="1"/>
</dbReference>
<dbReference type="OrthoDB" id="9974421at2759"/>
<comment type="similarity">
    <text evidence="1">Belongs to the AB hydrolase superfamily. Lipase family.</text>
</comment>
<evidence type="ECO:0000256" key="4">
    <source>
        <dbReference type="ARBA" id="ARBA00022963"/>
    </source>
</evidence>